<evidence type="ECO:0000313" key="2">
    <source>
        <dbReference type="EMBL" id="NYT47008.1"/>
    </source>
</evidence>
<proteinExistence type="predicted"/>
<reference evidence="2 3" key="1">
    <citation type="submission" date="2020-05" db="EMBL/GenBank/DDBJ databases">
        <title>Horizontal transmission and recombination maintain forever young bacterial symbiont genomes.</title>
        <authorList>
            <person name="Russell S.L."/>
            <person name="Pepper-Tunick E."/>
            <person name="Svedberg J."/>
            <person name="Byrne A."/>
            <person name="Ruelas Castillo J."/>
            <person name="Vollmers C."/>
            <person name="Beinart R.A."/>
            <person name="Corbett-Detig R."/>
        </authorList>
    </citation>
    <scope>NUCLEOTIDE SEQUENCE [LARGE SCALE GENOMIC DNA]</scope>
    <source>
        <strain evidence="2">4727-3</strain>
    </source>
</reference>
<dbReference type="InterPro" id="IPR011204">
    <property type="entry name" value="Virulence_RhuM-like"/>
</dbReference>
<feature type="coiled-coil region" evidence="1">
    <location>
        <begin position="294"/>
        <end position="342"/>
    </location>
</feature>
<comment type="caution">
    <text evidence="2">The sequence shown here is derived from an EMBL/GenBank/DDBJ whole genome shotgun (WGS) entry which is preliminary data.</text>
</comment>
<dbReference type="PIRSF" id="PIRSF015268">
    <property type="entry name" value="Virulence_RhuM"/>
    <property type="match status" value="1"/>
</dbReference>
<dbReference type="Proteomes" id="UP000537890">
    <property type="component" value="Unassembled WGS sequence"/>
</dbReference>
<dbReference type="AlphaFoldDB" id="A0A7Z0MNU0"/>
<dbReference type="Pfam" id="PF13310">
    <property type="entry name" value="Virulence_RhuM"/>
    <property type="match status" value="1"/>
</dbReference>
<protein>
    <submittedName>
        <fullName evidence="2">Virulence RhuM family protein</fullName>
    </submittedName>
</protein>
<name>A0A7Z0MNU0_9GAMM</name>
<keyword evidence="1" id="KW-0175">Coiled coil</keyword>
<accession>A0A7Z0MNU0</accession>
<evidence type="ECO:0000256" key="1">
    <source>
        <dbReference type="SAM" id="Coils"/>
    </source>
</evidence>
<evidence type="ECO:0000313" key="3">
    <source>
        <dbReference type="Proteomes" id="UP000537890"/>
    </source>
</evidence>
<dbReference type="PANTHER" id="PTHR35810">
    <property type="entry name" value="CYTOPLASMIC PROTEIN-RELATED"/>
    <property type="match status" value="1"/>
</dbReference>
<dbReference type="EMBL" id="JACCHS010000068">
    <property type="protein sequence ID" value="NYT47008.1"/>
    <property type="molecule type" value="Genomic_DNA"/>
</dbReference>
<gene>
    <name evidence="2" type="ORF">H0A75_04720</name>
</gene>
<dbReference type="PANTHER" id="PTHR35810:SF1">
    <property type="entry name" value="CYTOPLASMIC PROTEIN"/>
    <property type="match status" value="1"/>
</dbReference>
<organism evidence="2 3">
    <name type="scientific">Candidatus Methanofishera endochildressiae</name>
    <dbReference type="NCBI Taxonomy" id="2738884"/>
    <lineage>
        <taxon>Bacteria</taxon>
        <taxon>Pseudomonadati</taxon>
        <taxon>Pseudomonadota</taxon>
        <taxon>Gammaproteobacteria</taxon>
        <taxon>Candidatus Methanofishera</taxon>
    </lineage>
</organism>
<sequence length="347" mass="40491">MQNAPLYPKNLKNLHHPHGTIKKKCFSRQKPSVTQKKMAELFDVKRPAITKHLKNIFDSGELDEIVVGSILEHTTAHGAIEGKTQTKAVKYYNLDAIIAVGYRVNSKRATQFRIWATNILKEYIIKGFAMDDDRLKQVDRWDYFDEWLERIRDIRASEKRFYQKIKDIYTTAIDYDKSSTQAQIFFKKVQNKMLWATTGKTAAELIEARSSSDKINMGLTSWRGGVVRKQDVAIAKNYLKKDEIKDLNEIVTMYLDYAERQARKRQTVTMEQWADKLDGFLAFNEQEILTHAGKVKAEVAKKIAEERYDEFDNQRKRAEALAADEEDLKQLEEIEKKLLENREKQDE</sequence>